<proteinExistence type="predicted"/>
<keyword evidence="4" id="KW-1185">Reference proteome</keyword>
<organism evidence="3 4">
    <name type="scientific">Streptomyces rhizosphaericola</name>
    <dbReference type="NCBI Taxonomy" id="2564098"/>
    <lineage>
        <taxon>Bacteria</taxon>
        <taxon>Bacillati</taxon>
        <taxon>Actinomycetota</taxon>
        <taxon>Actinomycetes</taxon>
        <taxon>Kitasatosporales</taxon>
        <taxon>Streptomycetaceae</taxon>
        <taxon>Streptomyces</taxon>
    </lineage>
</organism>
<feature type="compositionally biased region" description="Low complexity" evidence="1">
    <location>
        <begin position="24"/>
        <end position="41"/>
    </location>
</feature>
<feature type="transmembrane region" description="Helical" evidence="2">
    <location>
        <begin position="66"/>
        <end position="90"/>
    </location>
</feature>
<dbReference type="EMBL" id="SRZK01000022">
    <property type="protein sequence ID" value="TGZ11563.1"/>
    <property type="molecule type" value="Genomic_DNA"/>
</dbReference>
<keyword evidence="2" id="KW-0472">Membrane</keyword>
<evidence type="ECO:0000256" key="1">
    <source>
        <dbReference type="SAM" id="MobiDB-lite"/>
    </source>
</evidence>
<dbReference type="RefSeq" id="WP_136015535.1">
    <property type="nucleotide sequence ID" value="NZ_SRZK01000022.1"/>
</dbReference>
<reference evidence="3 4" key="1">
    <citation type="submission" date="2019-04" db="EMBL/GenBank/DDBJ databases">
        <title>Streptomyces rhizosphaericola sp. nov., an actinobacterium isolated from the wheat rhizosphere.</title>
        <authorList>
            <person name="Vargas Hoyos H.A."/>
            <person name="Santos S.N."/>
            <person name="Genuario D.B."/>
            <person name="Melo I.S."/>
            <person name="Da Silva L.J."/>
            <person name="Da Silva F.S.P."/>
            <person name="Zucchi T.D."/>
        </authorList>
    </citation>
    <scope>NUCLEOTIDE SEQUENCE [LARGE SCALE GENOMIC DNA]</scope>
    <source>
        <strain evidence="3 4">1AS2c</strain>
    </source>
</reference>
<feature type="compositionally biased region" description="Gly residues" evidence="1">
    <location>
        <begin position="42"/>
        <end position="52"/>
    </location>
</feature>
<dbReference type="Proteomes" id="UP000306274">
    <property type="component" value="Unassembled WGS sequence"/>
</dbReference>
<feature type="region of interest" description="Disordered" evidence="1">
    <location>
        <begin position="1"/>
        <end position="57"/>
    </location>
</feature>
<keyword evidence="2" id="KW-1133">Transmembrane helix</keyword>
<name>A0ABY2PLA3_9ACTN</name>
<accession>A0ABY2PLA3</accession>
<comment type="caution">
    <text evidence="3">The sequence shown here is derived from an EMBL/GenBank/DDBJ whole genome shotgun (WGS) entry which is preliminary data.</text>
</comment>
<feature type="transmembrane region" description="Helical" evidence="2">
    <location>
        <begin position="193"/>
        <end position="213"/>
    </location>
</feature>
<gene>
    <name evidence="3" type="ORF">E5Z02_04055</name>
</gene>
<evidence type="ECO:0000313" key="4">
    <source>
        <dbReference type="Proteomes" id="UP000306274"/>
    </source>
</evidence>
<evidence type="ECO:0008006" key="5">
    <source>
        <dbReference type="Google" id="ProtNLM"/>
    </source>
</evidence>
<evidence type="ECO:0000313" key="3">
    <source>
        <dbReference type="EMBL" id="TGZ11563.1"/>
    </source>
</evidence>
<keyword evidence="2" id="KW-0812">Transmembrane</keyword>
<protein>
    <recommendedName>
        <fullName evidence="5">DUF3592 domain-containing protein</fullName>
    </recommendedName>
</protein>
<evidence type="ECO:0000256" key="2">
    <source>
        <dbReference type="SAM" id="Phobius"/>
    </source>
</evidence>
<sequence length="224" mass="23230">MRHANGGGAVMTAMGNTGSGNTGSGNTELGNTGSGNTELGNTGSGNTGGGLGRGERGRWSGRRLKGAALLLAGALLCAVGGLIVVTGTGLSKPAGMRVETFGRIACHDTRAEKGQIVWHCFGETGAQQRANEAERERVARESLRVHVDGMPASARIERTRITFADHDGRDDPETITATQVFDGGRWYAHSGQLVVYGMIPLLAGVGAAAWGVYRVREAAGARGR</sequence>